<dbReference type="EMBL" id="KJ947871">
    <property type="protein sequence ID" value="AJW31025.1"/>
    <property type="molecule type" value="Genomic_DNA"/>
</dbReference>
<dbReference type="InterPro" id="IPR006066">
    <property type="entry name" value="NO2/SO3_Rdtase_FeS/sirohaem_BS"/>
</dbReference>
<dbReference type="NCBIfam" id="NF007125">
    <property type="entry name" value="PRK09566.1"/>
    <property type="match status" value="1"/>
</dbReference>
<dbReference type="GO" id="GO:0020037">
    <property type="term" value="F:heme binding"/>
    <property type="evidence" value="ECO:0007669"/>
    <property type="project" value="InterPro"/>
</dbReference>
<keyword evidence="3" id="KW-0349">Heme</keyword>
<dbReference type="SUPFAM" id="SSF56014">
    <property type="entry name" value="Nitrite and sulphite reductase 4Fe-4S domain-like"/>
    <property type="match status" value="2"/>
</dbReference>
<evidence type="ECO:0000256" key="2">
    <source>
        <dbReference type="ARBA" id="ARBA00022485"/>
    </source>
</evidence>
<dbReference type="PANTHER" id="PTHR32439:SF0">
    <property type="entry name" value="FERREDOXIN--NITRITE REDUCTASE, CHLOROPLASTIC"/>
    <property type="match status" value="1"/>
</dbReference>
<evidence type="ECO:0000256" key="4">
    <source>
        <dbReference type="ARBA" id="ARBA00022723"/>
    </source>
</evidence>
<reference evidence="10" key="1">
    <citation type="submission" date="2014-06" db="EMBL/GenBank/DDBJ databases">
        <authorList>
            <person name="Berube P.M."/>
        </authorList>
    </citation>
    <scope>NUCLEOTIDE SEQUENCE</scope>
    <source>
        <strain evidence="10">P0903-H212</strain>
    </source>
</reference>
<evidence type="ECO:0000259" key="8">
    <source>
        <dbReference type="Pfam" id="PF01077"/>
    </source>
</evidence>
<feature type="domain" description="Nitrite/sulphite reductase 4Fe-4S" evidence="8">
    <location>
        <begin position="134"/>
        <end position="288"/>
    </location>
</feature>
<name>A0A0D5A403_PROMR</name>
<sequence>MKSYLQEKKLNKIEQNKAIKDGLLIGKEIENFAKIGWEEMDKTDLELRLKWYGMFWRPKTPGKFMLRLRVPNGVINAHQLKIVSSIVARYGDSGSCDVTTRQSLQLRGILISDFPEILRRLNKAGIYSIQSGFDNPRNITGNPIAGIDPEEIIDTRDYVKQLNDYLTNNGKGNEDFSNLPRKWNTAIAGSKDNFLLHNDLVFLPVEVNNILGFSVWVGGILSSVLNDYAIPLNVWIEDKKICEFTNAVLSLWRDHGERSARPKGRFRLYLNKIGIENFRDLVEERFGKLKTDPGSDFCKIPRSFLGINQQKQKDMFFAGLHIPVGRLSSEDLQDIALLSDNYGSGDIRLTEDQNIIITDIPKDKLEEFKKENLLDKFPLNPGHLSAGTVSCTGNTYCNFALTNTKDTALEVSQLLDQELDLDDEIKIHWTGCPNSCGQAYMGAIGLTGKKGRDSEGKIVDAYDICIGGEQGPSNKIGKIHLKKVPKYEIKNTLKQILIENFSAKEKVD</sequence>
<dbReference type="InterPro" id="IPR045854">
    <property type="entry name" value="NO2/SO3_Rdtase_4Fe4S_sf"/>
</dbReference>
<evidence type="ECO:0000259" key="9">
    <source>
        <dbReference type="Pfam" id="PF03460"/>
    </source>
</evidence>
<dbReference type="InterPro" id="IPR051329">
    <property type="entry name" value="NIR_SIR_4Fe-4S"/>
</dbReference>
<dbReference type="AlphaFoldDB" id="A0A0D5A403"/>
<dbReference type="InterPro" id="IPR005117">
    <property type="entry name" value="NiRdtase/SiRdtase_haem-b_fer"/>
</dbReference>
<evidence type="ECO:0000256" key="1">
    <source>
        <dbReference type="ARBA" id="ARBA00010429"/>
    </source>
</evidence>
<feature type="domain" description="Nitrite/Sulfite reductase ferredoxin-like" evidence="9">
    <location>
        <begin position="59"/>
        <end position="123"/>
    </location>
</feature>
<evidence type="ECO:0000256" key="3">
    <source>
        <dbReference type="ARBA" id="ARBA00022617"/>
    </source>
</evidence>
<dbReference type="InterPro" id="IPR036136">
    <property type="entry name" value="Nit/Sulf_reduc_fer-like_dom_sf"/>
</dbReference>
<protein>
    <submittedName>
        <fullName evidence="10">Ferredoxin--nitrite reductase</fullName>
        <ecNumber evidence="10">1.7.7.1</ecNumber>
    </submittedName>
</protein>
<dbReference type="PRINTS" id="PR00397">
    <property type="entry name" value="SIROHAEM"/>
</dbReference>
<dbReference type="GO" id="GO:0048307">
    <property type="term" value="F:ferredoxin-nitrite reductase activity"/>
    <property type="evidence" value="ECO:0007669"/>
    <property type="project" value="UniProtKB-EC"/>
</dbReference>
<feature type="domain" description="Nitrite/sulphite reductase 4Fe-4S" evidence="8">
    <location>
        <begin position="388"/>
        <end position="497"/>
    </location>
</feature>
<evidence type="ECO:0000256" key="6">
    <source>
        <dbReference type="ARBA" id="ARBA00023004"/>
    </source>
</evidence>
<evidence type="ECO:0000256" key="7">
    <source>
        <dbReference type="ARBA" id="ARBA00023014"/>
    </source>
</evidence>
<dbReference type="InterPro" id="IPR006067">
    <property type="entry name" value="NO2/SO3_Rdtase_4Fe4S_dom"/>
</dbReference>
<dbReference type="Gene3D" id="3.30.413.10">
    <property type="entry name" value="Sulfite Reductase Hemoprotein, domain 1"/>
    <property type="match status" value="2"/>
</dbReference>
<keyword evidence="7" id="KW-0411">Iron-sulfur</keyword>
<evidence type="ECO:0000313" key="10">
    <source>
        <dbReference type="EMBL" id="AJW31025.1"/>
    </source>
</evidence>
<dbReference type="SUPFAM" id="SSF55124">
    <property type="entry name" value="Nitrite/Sulfite reductase N-terminal domain-like"/>
    <property type="match status" value="2"/>
</dbReference>
<dbReference type="Pfam" id="PF01077">
    <property type="entry name" value="NIR_SIR"/>
    <property type="match status" value="2"/>
</dbReference>
<organism evidence="10">
    <name type="scientific">Prochlorococcus marinus str. P0903-H212</name>
    <dbReference type="NCBI Taxonomy" id="1622208"/>
    <lineage>
        <taxon>Bacteria</taxon>
        <taxon>Bacillati</taxon>
        <taxon>Cyanobacteriota</taxon>
        <taxon>Cyanophyceae</taxon>
        <taxon>Synechococcales</taxon>
        <taxon>Prochlorococcaceae</taxon>
        <taxon>Prochlorococcus</taxon>
    </lineage>
</organism>
<dbReference type="Gene3D" id="3.90.480.20">
    <property type="match status" value="1"/>
</dbReference>
<comment type="similarity">
    <text evidence="1">Belongs to the nitrite and sulfite reductase 4Fe-4S domain family.</text>
</comment>
<dbReference type="GO" id="GO:0046872">
    <property type="term" value="F:metal ion binding"/>
    <property type="evidence" value="ECO:0007669"/>
    <property type="project" value="UniProtKB-KW"/>
</dbReference>
<proteinExistence type="inferred from homology"/>
<keyword evidence="4" id="KW-0479">Metal-binding</keyword>
<accession>A0A0D5A403</accession>
<gene>
    <name evidence="10" type="ORF">FA03_0196</name>
</gene>
<dbReference type="PANTHER" id="PTHR32439">
    <property type="entry name" value="FERREDOXIN--NITRITE REDUCTASE, CHLOROPLASTIC"/>
    <property type="match status" value="1"/>
</dbReference>
<evidence type="ECO:0000256" key="5">
    <source>
        <dbReference type="ARBA" id="ARBA00023002"/>
    </source>
</evidence>
<dbReference type="Pfam" id="PF03460">
    <property type="entry name" value="NIR_SIR_ferr"/>
    <property type="match status" value="2"/>
</dbReference>
<dbReference type="EC" id="1.7.7.1" evidence="10"/>
<dbReference type="GO" id="GO:0051539">
    <property type="term" value="F:4 iron, 4 sulfur cluster binding"/>
    <property type="evidence" value="ECO:0007669"/>
    <property type="project" value="UniProtKB-KW"/>
</dbReference>
<feature type="domain" description="Nitrite/Sulfite reductase ferredoxin-like" evidence="9">
    <location>
        <begin position="309"/>
        <end position="371"/>
    </location>
</feature>
<keyword evidence="5 10" id="KW-0560">Oxidoreductase</keyword>
<keyword evidence="6" id="KW-0408">Iron</keyword>
<keyword evidence="2" id="KW-0004">4Fe-4S</keyword>